<comment type="caution">
    <text evidence="4">The sequence shown here is derived from an EMBL/GenBank/DDBJ whole genome shotgun (WGS) entry which is preliminary data.</text>
</comment>
<keyword evidence="3" id="KW-0539">Nucleus</keyword>
<keyword evidence="5" id="KW-1185">Reference proteome</keyword>
<protein>
    <submittedName>
        <fullName evidence="4">Uncharacterized protein</fullName>
    </submittedName>
</protein>
<dbReference type="Proteomes" id="UP001642484">
    <property type="component" value="Unassembled WGS sequence"/>
</dbReference>
<comment type="similarity">
    <text evidence="2">Belongs to the NRDE2 family.</text>
</comment>
<evidence type="ECO:0000256" key="2">
    <source>
        <dbReference type="ARBA" id="ARBA00009265"/>
    </source>
</evidence>
<evidence type="ECO:0000256" key="3">
    <source>
        <dbReference type="ARBA" id="ARBA00023242"/>
    </source>
</evidence>
<dbReference type="EMBL" id="CAXAMN010017335">
    <property type="protein sequence ID" value="CAK9050265.1"/>
    <property type="molecule type" value="Genomic_DNA"/>
</dbReference>
<name>A0ABP0MFL7_9DINO</name>
<evidence type="ECO:0000313" key="5">
    <source>
        <dbReference type="Proteomes" id="UP001642484"/>
    </source>
</evidence>
<reference evidence="4 5" key="1">
    <citation type="submission" date="2024-02" db="EMBL/GenBank/DDBJ databases">
        <authorList>
            <person name="Chen Y."/>
            <person name="Shah S."/>
            <person name="Dougan E. K."/>
            <person name="Thang M."/>
            <person name="Chan C."/>
        </authorList>
    </citation>
    <scope>NUCLEOTIDE SEQUENCE [LARGE SCALE GENOMIC DNA]</scope>
</reference>
<dbReference type="PANTHER" id="PTHR13471">
    <property type="entry name" value="TETRATRICOPEPTIDE-LIKE HELICAL"/>
    <property type="match status" value="1"/>
</dbReference>
<accession>A0ABP0MFL7</accession>
<gene>
    <name evidence="4" type="ORF">CCMP2556_LOCUS25634</name>
</gene>
<dbReference type="PANTHER" id="PTHR13471:SF0">
    <property type="entry name" value="NUCLEAR EXOSOME REGULATOR NRDE2"/>
    <property type="match status" value="1"/>
</dbReference>
<dbReference type="InterPro" id="IPR013633">
    <property type="entry name" value="NRDE-2"/>
</dbReference>
<proteinExistence type="inferred from homology"/>
<evidence type="ECO:0000256" key="1">
    <source>
        <dbReference type="ARBA" id="ARBA00004123"/>
    </source>
</evidence>
<sequence>MTEPEEAAAALEKGFGSFRARSRSPRRPKAVWPEVPPDFFKDIVGLIGVKDGHGLLLEEAFPIDIYPMPREHVLGARKSRRFRREVQAWGPPAPPKRRYFRVAASGKVEQESSWQVAATAAAMEVGQAQEITPKDTMGPPDFLPLLTVAAQLKAPSWAASTRSARLTALRARCQQAPGDAGNWLDFAEFQWSQWGEELEAPGKQVREKQRAVLEAALAKQSGPPDVRLIRALATAEGDGTANMPVQDWKRLRDRKEILSCRRQRLLQCSQPEVSEELVWGFLEVCMLGGAGHKDGTLLEGAPLVAGVPAPEAEPAPVQSFRRAVTETLAFLAVRKVAAGHDGQAIAALERAELACISCLAFAEAASGRSTKALELLRGLATLNAFLHEGDPAFFASVWKARCRLGARGALRALQQLGAVQGQQLPEALQPLAQTLDALEDPFDPIEKPPHGHLCALLRVGGGRLRNWCADELQRSMGLNTLGVPEPEVTFEELQPFLVSFRTEEARKESVLRFLDFLGAPTLCRHPRSSKYRQSFIEAFAPLSLRSHESQVPPHGMLPACSNREVMKTHIALQSLAVWPRETLLHEVLVESLRQLSAKEALGEQAAKLPRRVLRASEDPRLYFVYAHGLWQSGARDDTRAVLLKLCTTADGVDARLMMAWWHLELSAACLARAQRLVLGLAFGCLDAGVLSGAPLDSREAGLRRLQALTRLQQLLPHRSQTDGALRYLLSSYQAVVLAMCSLLAQASARKALDFFQKQVPGSASDRVRAMSMDAGPLRPTASSRASLMESIGWARAAEQLLKLLSAAQTPPKIRLEAIRMSLRLDPGSPFALRHLTELRLSQGLANTLRRELDEVLGLHRPTPLGASAAQWLDSFRVALHAETGLPGSAARRSGLCERALALASPVATGSIWSFYGLILLLKLHREGRGSAELWRASVRATSRVPLRKVLWLLHLAACEARADGGTPEEEVIDLVEAIESKEIFLHGDPLEAIA</sequence>
<organism evidence="4 5">
    <name type="scientific">Durusdinium trenchii</name>
    <dbReference type="NCBI Taxonomy" id="1381693"/>
    <lineage>
        <taxon>Eukaryota</taxon>
        <taxon>Sar</taxon>
        <taxon>Alveolata</taxon>
        <taxon>Dinophyceae</taxon>
        <taxon>Suessiales</taxon>
        <taxon>Symbiodiniaceae</taxon>
        <taxon>Durusdinium</taxon>
    </lineage>
</organism>
<comment type="subcellular location">
    <subcellularLocation>
        <location evidence="1">Nucleus</location>
    </subcellularLocation>
</comment>
<evidence type="ECO:0000313" key="4">
    <source>
        <dbReference type="EMBL" id="CAK9050265.1"/>
    </source>
</evidence>